<protein>
    <submittedName>
        <fullName evidence="1">Uncharacterized protein</fullName>
    </submittedName>
</protein>
<reference evidence="1" key="1">
    <citation type="submission" date="2013-08" db="EMBL/GenBank/DDBJ databases">
        <authorList>
            <person name="Mendez C."/>
            <person name="Richter M."/>
            <person name="Ferrer M."/>
            <person name="Sanchez J."/>
        </authorList>
    </citation>
    <scope>NUCLEOTIDE SEQUENCE</scope>
</reference>
<feature type="non-terminal residue" evidence="1">
    <location>
        <position position="51"/>
    </location>
</feature>
<proteinExistence type="predicted"/>
<reference evidence="1" key="2">
    <citation type="journal article" date="2014" name="ISME J.">
        <title>Microbial stratification in low pH oxic and suboxic macroscopic growths along an acid mine drainage.</title>
        <authorList>
            <person name="Mendez-Garcia C."/>
            <person name="Mesa V."/>
            <person name="Sprenger R.R."/>
            <person name="Richter M."/>
            <person name="Diez M.S."/>
            <person name="Solano J."/>
            <person name="Bargiela R."/>
            <person name="Golyshina O.V."/>
            <person name="Manteca A."/>
            <person name="Ramos J.L."/>
            <person name="Gallego J.R."/>
            <person name="Llorente I."/>
            <person name="Martins Dos Santos V.A."/>
            <person name="Jensen O.N."/>
            <person name="Pelaez A.I."/>
            <person name="Sanchez J."/>
            <person name="Ferrer M."/>
        </authorList>
    </citation>
    <scope>NUCLEOTIDE SEQUENCE</scope>
</reference>
<accession>T0Z364</accession>
<dbReference type="EMBL" id="AUZY01010431">
    <property type="protein sequence ID" value="EQD38722.1"/>
    <property type="molecule type" value="Genomic_DNA"/>
</dbReference>
<comment type="caution">
    <text evidence="1">The sequence shown here is derived from an EMBL/GenBank/DDBJ whole genome shotgun (WGS) entry which is preliminary data.</text>
</comment>
<dbReference type="AlphaFoldDB" id="T0Z364"/>
<dbReference type="InterPro" id="IPR036005">
    <property type="entry name" value="Creatinase/aminopeptidase-like"/>
</dbReference>
<gene>
    <name evidence="1" type="ORF">B1B_15681</name>
</gene>
<name>T0Z364_9ZZZZ</name>
<sequence length="51" mass="5679">MVILNHAEMDISEIRKFEEAARIGKKALELALSLIEPGACFYDVAEKTEAL</sequence>
<organism evidence="1">
    <name type="scientific">mine drainage metagenome</name>
    <dbReference type="NCBI Taxonomy" id="410659"/>
    <lineage>
        <taxon>unclassified sequences</taxon>
        <taxon>metagenomes</taxon>
        <taxon>ecological metagenomes</taxon>
    </lineage>
</organism>
<evidence type="ECO:0000313" key="1">
    <source>
        <dbReference type="EMBL" id="EQD38722.1"/>
    </source>
</evidence>
<dbReference type="SUPFAM" id="SSF55920">
    <property type="entry name" value="Creatinase/aminopeptidase"/>
    <property type="match status" value="1"/>
</dbReference>